<dbReference type="EMBL" id="CAJHJT010000056">
    <property type="protein sequence ID" value="CAD7014553.1"/>
    <property type="molecule type" value="Genomic_DNA"/>
</dbReference>
<keyword evidence="2" id="KW-1185">Reference proteome</keyword>
<proteinExistence type="predicted"/>
<dbReference type="AlphaFoldDB" id="A0A811VKB0"/>
<protein>
    <submittedName>
        <fullName evidence="1">(Mediterranean fruit fly) hypothetical protein</fullName>
    </submittedName>
</protein>
<evidence type="ECO:0000313" key="1">
    <source>
        <dbReference type="EMBL" id="CAD7014553.1"/>
    </source>
</evidence>
<feature type="non-terminal residue" evidence="1">
    <location>
        <position position="52"/>
    </location>
</feature>
<dbReference type="Proteomes" id="UP000606786">
    <property type="component" value="Unassembled WGS sequence"/>
</dbReference>
<evidence type="ECO:0000313" key="2">
    <source>
        <dbReference type="Proteomes" id="UP000606786"/>
    </source>
</evidence>
<name>A0A811VKB0_CERCA</name>
<reference evidence="1" key="1">
    <citation type="submission" date="2020-11" db="EMBL/GenBank/DDBJ databases">
        <authorList>
            <person name="Whitehead M."/>
        </authorList>
    </citation>
    <scope>NUCLEOTIDE SEQUENCE</scope>
    <source>
        <strain evidence="1">EGII</strain>
    </source>
</reference>
<organism evidence="1 2">
    <name type="scientific">Ceratitis capitata</name>
    <name type="common">Mediterranean fruit fly</name>
    <name type="synonym">Tephritis capitata</name>
    <dbReference type="NCBI Taxonomy" id="7213"/>
    <lineage>
        <taxon>Eukaryota</taxon>
        <taxon>Metazoa</taxon>
        <taxon>Ecdysozoa</taxon>
        <taxon>Arthropoda</taxon>
        <taxon>Hexapoda</taxon>
        <taxon>Insecta</taxon>
        <taxon>Pterygota</taxon>
        <taxon>Neoptera</taxon>
        <taxon>Endopterygota</taxon>
        <taxon>Diptera</taxon>
        <taxon>Brachycera</taxon>
        <taxon>Muscomorpha</taxon>
        <taxon>Tephritoidea</taxon>
        <taxon>Tephritidae</taxon>
        <taxon>Ceratitis</taxon>
        <taxon>Ceratitis</taxon>
    </lineage>
</organism>
<gene>
    <name evidence="1" type="ORF">CCAP1982_LOCUS22554</name>
</gene>
<accession>A0A811VKB0</accession>
<sequence length="52" mass="5691">MAGSQLPLSAVISRHFGCIYCVKPLKFVASVFCFLSLTHRQLMGKSSLAAKF</sequence>
<comment type="caution">
    <text evidence="1">The sequence shown here is derived from an EMBL/GenBank/DDBJ whole genome shotgun (WGS) entry which is preliminary data.</text>
</comment>